<gene>
    <name evidence="2" type="ORF">JEQ12_013414</name>
</gene>
<protein>
    <submittedName>
        <fullName evidence="2">Uncharacterized protein</fullName>
    </submittedName>
</protein>
<comment type="caution">
    <text evidence="2">The sequence shown here is derived from an EMBL/GenBank/DDBJ whole genome shotgun (WGS) entry which is preliminary data.</text>
</comment>
<sequence>MDEAASSTCQMESDSEGLGCGPRDPAFVCPGLHDVRAAEGQHDLCLESSGSKEYHGLQCEYQIPLVVRIISEEAA</sequence>
<dbReference type="Proteomes" id="UP000664991">
    <property type="component" value="Unassembled WGS sequence"/>
</dbReference>
<name>A0A836A8N7_SHEEP</name>
<dbReference type="EMBL" id="JAEMGP010000003">
    <property type="protein sequence ID" value="KAG5210985.1"/>
    <property type="molecule type" value="Genomic_DNA"/>
</dbReference>
<evidence type="ECO:0000313" key="2">
    <source>
        <dbReference type="EMBL" id="KAG5210985.1"/>
    </source>
</evidence>
<feature type="compositionally biased region" description="Polar residues" evidence="1">
    <location>
        <begin position="1"/>
        <end position="12"/>
    </location>
</feature>
<feature type="region of interest" description="Disordered" evidence="1">
    <location>
        <begin position="1"/>
        <end position="20"/>
    </location>
</feature>
<reference evidence="2 3" key="1">
    <citation type="submission" date="2020-12" db="EMBL/GenBank/DDBJ databases">
        <title>De novo assembly of Tibetan sheep genome.</title>
        <authorList>
            <person name="Li X."/>
        </authorList>
    </citation>
    <scope>NUCLEOTIDE SEQUENCE [LARGE SCALE GENOMIC DNA]</scope>
    <source>
        <tissue evidence="2">Heart</tissue>
    </source>
</reference>
<organism evidence="2 3">
    <name type="scientific">Ovis aries</name>
    <name type="common">Sheep</name>
    <dbReference type="NCBI Taxonomy" id="9940"/>
    <lineage>
        <taxon>Eukaryota</taxon>
        <taxon>Metazoa</taxon>
        <taxon>Chordata</taxon>
        <taxon>Craniata</taxon>
        <taxon>Vertebrata</taxon>
        <taxon>Euteleostomi</taxon>
        <taxon>Mammalia</taxon>
        <taxon>Eutheria</taxon>
        <taxon>Laurasiatheria</taxon>
        <taxon>Artiodactyla</taxon>
        <taxon>Ruminantia</taxon>
        <taxon>Pecora</taxon>
        <taxon>Bovidae</taxon>
        <taxon>Caprinae</taxon>
        <taxon>Ovis</taxon>
    </lineage>
</organism>
<evidence type="ECO:0000313" key="3">
    <source>
        <dbReference type="Proteomes" id="UP000664991"/>
    </source>
</evidence>
<evidence type="ECO:0000256" key="1">
    <source>
        <dbReference type="SAM" id="MobiDB-lite"/>
    </source>
</evidence>
<dbReference type="AlphaFoldDB" id="A0A836A8N7"/>
<proteinExistence type="predicted"/>
<accession>A0A836A8N7</accession>